<dbReference type="Gene3D" id="1.10.260.40">
    <property type="entry name" value="lambda repressor-like DNA-binding domains"/>
    <property type="match status" value="1"/>
</dbReference>
<dbReference type="EMBL" id="JAJTTA010000008">
    <property type="protein sequence ID" value="MCF0043652.1"/>
    <property type="molecule type" value="Genomic_DNA"/>
</dbReference>
<dbReference type="Proteomes" id="UP001139700">
    <property type="component" value="Unassembled WGS sequence"/>
</dbReference>
<dbReference type="AlphaFoldDB" id="A0A9X1PFK9"/>
<evidence type="ECO:0000313" key="3">
    <source>
        <dbReference type="Proteomes" id="UP001139700"/>
    </source>
</evidence>
<dbReference type="GO" id="GO:0003677">
    <property type="term" value="F:DNA binding"/>
    <property type="evidence" value="ECO:0007669"/>
    <property type="project" value="InterPro"/>
</dbReference>
<sequence length="103" mass="11584">MNGPAQVFLKENLKFLRQRRKLTQEGLSSDLGMSREKLKAIETGKTVNPGLSDVVHISRYFRVPTDILLTVEVSKLGELKIRAFEAAQQQMIGIVKNDSNDQV</sequence>
<reference evidence="2" key="1">
    <citation type="submission" date="2021-12" db="EMBL/GenBank/DDBJ databases">
        <title>Novel species in genus Dyadobacter.</title>
        <authorList>
            <person name="Ma C."/>
        </authorList>
    </citation>
    <scope>NUCLEOTIDE SEQUENCE</scope>
    <source>
        <strain evidence="2">CY399</strain>
    </source>
</reference>
<dbReference type="PROSITE" id="PS50943">
    <property type="entry name" value="HTH_CROC1"/>
    <property type="match status" value="1"/>
</dbReference>
<name>A0A9X1PFK9_9BACT</name>
<dbReference type="InterPro" id="IPR010982">
    <property type="entry name" value="Lambda_DNA-bd_dom_sf"/>
</dbReference>
<proteinExistence type="predicted"/>
<accession>A0A9X1PFK9</accession>
<comment type="caution">
    <text evidence="2">The sequence shown here is derived from an EMBL/GenBank/DDBJ whole genome shotgun (WGS) entry which is preliminary data.</text>
</comment>
<dbReference type="SUPFAM" id="SSF47413">
    <property type="entry name" value="lambda repressor-like DNA-binding domains"/>
    <property type="match status" value="1"/>
</dbReference>
<feature type="domain" description="HTH cro/C1-type" evidence="1">
    <location>
        <begin position="13"/>
        <end position="68"/>
    </location>
</feature>
<gene>
    <name evidence="2" type="ORF">LXM24_26335</name>
</gene>
<evidence type="ECO:0000313" key="2">
    <source>
        <dbReference type="EMBL" id="MCF0043652.1"/>
    </source>
</evidence>
<dbReference type="InterPro" id="IPR001387">
    <property type="entry name" value="Cro/C1-type_HTH"/>
</dbReference>
<dbReference type="Pfam" id="PF12844">
    <property type="entry name" value="HTH_19"/>
    <property type="match status" value="1"/>
</dbReference>
<keyword evidence="3" id="KW-1185">Reference proteome</keyword>
<evidence type="ECO:0000259" key="1">
    <source>
        <dbReference type="PROSITE" id="PS50943"/>
    </source>
</evidence>
<dbReference type="RefSeq" id="WP_234616383.1">
    <property type="nucleotide sequence ID" value="NZ_CP098806.1"/>
</dbReference>
<dbReference type="CDD" id="cd00093">
    <property type="entry name" value="HTH_XRE"/>
    <property type="match status" value="1"/>
</dbReference>
<protein>
    <submittedName>
        <fullName evidence="2">Helix-turn-helix domain-containing protein</fullName>
    </submittedName>
</protein>
<organism evidence="2 3">
    <name type="scientific">Dyadobacter fanqingshengii</name>
    <dbReference type="NCBI Taxonomy" id="2906443"/>
    <lineage>
        <taxon>Bacteria</taxon>
        <taxon>Pseudomonadati</taxon>
        <taxon>Bacteroidota</taxon>
        <taxon>Cytophagia</taxon>
        <taxon>Cytophagales</taxon>
        <taxon>Spirosomataceae</taxon>
        <taxon>Dyadobacter</taxon>
    </lineage>
</organism>
<dbReference type="SMART" id="SM00530">
    <property type="entry name" value="HTH_XRE"/>
    <property type="match status" value="1"/>
</dbReference>